<dbReference type="InterPro" id="IPR047262">
    <property type="entry name" value="PRX-like1"/>
</dbReference>
<feature type="chain" id="PRO_5021895463" evidence="1">
    <location>
        <begin position="24"/>
        <end position="194"/>
    </location>
</feature>
<dbReference type="RefSeq" id="WP_145087683.1">
    <property type="nucleotide sequence ID" value="NZ_CP036274.1"/>
</dbReference>
<reference evidence="3 4" key="1">
    <citation type="submission" date="2019-02" db="EMBL/GenBank/DDBJ databases">
        <title>Deep-cultivation of Planctomycetes and their phenomic and genomic characterization uncovers novel biology.</title>
        <authorList>
            <person name="Wiegand S."/>
            <person name="Jogler M."/>
            <person name="Boedeker C."/>
            <person name="Pinto D."/>
            <person name="Vollmers J."/>
            <person name="Rivas-Marin E."/>
            <person name="Kohn T."/>
            <person name="Peeters S.H."/>
            <person name="Heuer A."/>
            <person name="Rast P."/>
            <person name="Oberbeckmann S."/>
            <person name="Bunk B."/>
            <person name="Jeske O."/>
            <person name="Meyerdierks A."/>
            <person name="Storesund J.E."/>
            <person name="Kallscheuer N."/>
            <person name="Luecker S."/>
            <person name="Lage O.M."/>
            <person name="Pohl T."/>
            <person name="Merkel B.J."/>
            <person name="Hornburger P."/>
            <person name="Mueller R.-W."/>
            <person name="Bruemmer F."/>
            <person name="Labrenz M."/>
            <person name="Spormann A.M."/>
            <person name="Op den Camp H."/>
            <person name="Overmann J."/>
            <person name="Amann R."/>
            <person name="Jetten M.S.M."/>
            <person name="Mascher T."/>
            <person name="Medema M.H."/>
            <person name="Devos D.P."/>
            <person name="Kaster A.-K."/>
            <person name="Ovreas L."/>
            <person name="Rohde M."/>
            <person name="Galperin M.Y."/>
            <person name="Jogler C."/>
        </authorList>
    </citation>
    <scope>NUCLEOTIDE SEQUENCE [LARGE SCALE GENOMIC DNA]</scope>
    <source>
        <strain evidence="3 4">ETA_A8</strain>
    </source>
</reference>
<organism evidence="3 4">
    <name type="scientific">Anatilimnocola aggregata</name>
    <dbReference type="NCBI Taxonomy" id="2528021"/>
    <lineage>
        <taxon>Bacteria</taxon>
        <taxon>Pseudomonadati</taxon>
        <taxon>Planctomycetota</taxon>
        <taxon>Planctomycetia</taxon>
        <taxon>Pirellulales</taxon>
        <taxon>Pirellulaceae</taxon>
        <taxon>Anatilimnocola</taxon>
    </lineage>
</organism>
<evidence type="ECO:0000256" key="1">
    <source>
        <dbReference type="SAM" id="SignalP"/>
    </source>
</evidence>
<keyword evidence="4" id="KW-1185">Reference proteome</keyword>
<feature type="domain" description="Thioredoxin" evidence="2">
    <location>
        <begin position="26"/>
        <end position="174"/>
    </location>
</feature>
<keyword evidence="1" id="KW-0732">Signal</keyword>
<feature type="signal peptide" evidence="1">
    <location>
        <begin position="1"/>
        <end position="23"/>
    </location>
</feature>
<dbReference type="CDD" id="cd02969">
    <property type="entry name" value="PRX_like1"/>
    <property type="match status" value="1"/>
</dbReference>
<dbReference type="Pfam" id="PF00578">
    <property type="entry name" value="AhpC-TSA"/>
    <property type="match status" value="1"/>
</dbReference>
<dbReference type="PANTHER" id="PTHR43640">
    <property type="entry name" value="OS07G0260300 PROTEIN"/>
    <property type="match status" value="1"/>
</dbReference>
<dbReference type="OrthoDB" id="9809746at2"/>
<dbReference type="GO" id="GO:0016209">
    <property type="term" value="F:antioxidant activity"/>
    <property type="evidence" value="ECO:0007669"/>
    <property type="project" value="InterPro"/>
</dbReference>
<proteinExistence type="predicted"/>
<protein>
    <submittedName>
        <fullName evidence="3">Thiol-disulfide oxidoreductase</fullName>
    </submittedName>
</protein>
<dbReference type="KEGG" id="aagg:ETAA8_19180"/>
<name>A0A517Y9C9_9BACT</name>
<dbReference type="Proteomes" id="UP000315017">
    <property type="component" value="Chromosome"/>
</dbReference>
<accession>A0A517Y9C9</accession>
<evidence type="ECO:0000313" key="4">
    <source>
        <dbReference type="Proteomes" id="UP000315017"/>
    </source>
</evidence>
<dbReference type="InterPro" id="IPR013766">
    <property type="entry name" value="Thioredoxin_domain"/>
</dbReference>
<dbReference type="InterPro" id="IPR036249">
    <property type="entry name" value="Thioredoxin-like_sf"/>
</dbReference>
<dbReference type="GO" id="GO:0016491">
    <property type="term" value="F:oxidoreductase activity"/>
    <property type="evidence" value="ECO:0007669"/>
    <property type="project" value="InterPro"/>
</dbReference>
<dbReference type="PROSITE" id="PS51352">
    <property type="entry name" value="THIOREDOXIN_2"/>
    <property type="match status" value="1"/>
</dbReference>
<evidence type="ECO:0000313" key="3">
    <source>
        <dbReference type="EMBL" id="QDU26835.1"/>
    </source>
</evidence>
<gene>
    <name evidence="3" type="ORF">ETAA8_19180</name>
</gene>
<dbReference type="EMBL" id="CP036274">
    <property type="protein sequence ID" value="QDU26835.1"/>
    <property type="molecule type" value="Genomic_DNA"/>
</dbReference>
<evidence type="ECO:0000259" key="2">
    <source>
        <dbReference type="PROSITE" id="PS51352"/>
    </source>
</evidence>
<dbReference type="SUPFAM" id="SSF52833">
    <property type="entry name" value="Thioredoxin-like"/>
    <property type="match status" value="1"/>
</dbReference>
<dbReference type="InterPro" id="IPR000866">
    <property type="entry name" value="AhpC/TSA"/>
</dbReference>
<dbReference type="PANTHER" id="PTHR43640:SF1">
    <property type="entry name" value="THIOREDOXIN-DEPENDENT PEROXIREDOXIN"/>
    <property type="match status" value="1"/>
</dbReference>
<dbReference type="Gene3D" id="3.40.30.10">
    <property type="entry name" value="Glutaredoxin"/>
    <property type="match status" value="1"/>
</dbReference>
<sequence length="194" mass="21033" precursor="true">MTRRLFSLFALAALTLCATPVFAAELAPGEKAPEYKGLVGVDGKEYSLADVKDAKAVVVCFTCNICPVSVAYEDRFVEFTKKYKDKGVAFIAINCNTKTEDLAAMKTRAEDKGFNFPYVFDKSGATATQYGARVTPHLYVLDGKRAIQYVGAFDDNQKAPSKHYVADAVDAVLAGKTVETAQTKAFGCGIQNKK</sequence>
<dbReference type="AlphaFoldDB" id="A0A517Y9C9"/>